<proteinExistence type="predicted"/>
<evidence type="ECO:0000313" key="1">
    <source>
        <dbReference type="EMBL" id="GEL98868.1"/>
    </source>
</evidence>
<keyword evidence="2" id="KW-1185">Reference proteome</keyword>
<dbReference type="AlphaFoldDB" id="A0A511JLI9"/>
<accession>A0A511JLI9</accession>
<comment type="caution">
    <text evidence="1">The sequence shown here is derived from an EMBL/GenBank/DDBJ whole genome shotgun (WGS) entry which is preliminary data.</text>
</comment>
<organism evidence="1 2">
    <name type="scientific">Cellulomonas terrae</name>
    <dbReference type="NCBI Taxonomy" id="311234"/>
    <lineage>
        <taxon>Bacteria</taxon>
        <taxon>Bacillati</taxon>
        <taxon>Actinomycetota</taxon>
        <taxon>Actinomycetes</taxon>
        <taxon>Micrococcales</taxon>
        <taxon>Cellulomonadaceae</taxon>
        <taxon>Cellulomonas</taxon>
    </lineage>
</organism>
<reference evidence="1 2" key="1">
    <citation type="submission" date="2019-07" db="EMBL/GenBank/DDBJ databases">
        <title>Whole genome shotgun sequence of Cellulomonas terrae NBRC 100819.</title>
        <authorList>
            <person name="Hosoyama A."/>
            <person name="Uohara A."/>
            <person name="Ohji S."/>
            <person name="Ichikawa N."/>
        </authorList>
    </citation>
    <scope>NUCLEOTIDE SEQUENCE [LARGE SCALE GENOMIC DNA]</scope>
    <source>
        <strain evidence="1 2">NBRC 100819</strain>
    </source>
</reference>
<gene>
    <name evidence="1" type="ORF">CTE05_24150</name>
</gene>
<dbReference type="OrthoDB" id="4829852at2"/>
<evidence type="ECO:0000313" key="2">
    <source>
        <dbReference type="Proteomes" id="UP000321049"/>
    </source>
</evidence>
<dbReference type="EMBL" id="BJWH01000012">
    <property type="protein sequence ID" value="GEL98868.1"/>
    <property type="molecule type" value="Genomic_DNA"/>
</dbReference>
<protein>
    <submittedName>
        <fullName evidence="1">Uncharacterized protein</fullName>
    </submittedName>
</protein>
<name>A0A511JLI9_9CELL</name>
<dbReference type="RefSeq" id="WP_146846423.1">
    <property type="nucleotide sequence ID" value="NZ_BJWH01000012.1"/>
</dbReference>
<sequence>MALAALSRRSAVLVLAVLVAVLVALVASPPQRADAAIVPGPGGVTVHGTGVGELVVVVGAERTVFHVDGSFARLVPAAPGTRVQVLLDGETVARQP</sequence>
<dbReference type="Proteomes" id="UP000321049">
    <property type="component" value="Unassembled WGS sequence"/>
</dbReference>